<feature type="region of interest" description="Disordered" evidence="1">
    <location>
        <begin position="1"/>
        <end position="22"/>
    </location>
</feature>
<organism evidence="3 4">
    <name type="scientific">Crossiella cryophila</name>
    <dbReference type="NCBI Taxonomy" id="43355"/>
    <lineage>
        <taxon>Bacteria</taxon>
        <taxon>Bacillati</taxon>
        <taxon>Actinomycetota</taxon>
        <taxon>Actinomycetes</taxon>
        <taxon>Pseudonocardiales</taxon>
        <taxon>Pseudonocardiaceae</taxon>
        <taxon>Crossiella</taxon>
    </lineage>
</organism>
<dbReference type="EMBL" id="JACHMH010000001">
    <property type="protein sequence ID" value="MBB4679331.1"/>
    <property type="molecule type" value="Genomic_DNA"/>
</dbReference>
<sequence>MRTKPAGDFDYETHGSGYARHRRTDPRIAELVQAALGEARTVVNVGAGAGSYEPLDRHVIAIEPAAAMRAQRPPHLAPAINGVAEDLPLDEDSVDAAMATITVHHWPDAERGLREMRRVSRGRVVILCMDGDALAEGWFAEYAPEVISVERGRYQPIEHIVEVLGGATVTPVSVPFDCVDGFTDAFYGRPERFLDPEVRRAQSGWGFVGAEAEARFVATLSADLESGEWDRRFGHLRTQPAYDSALRLVVAE</sequence>
<dbReference type="GO" id="GO:0008757">
    <property type="term" value="F:S-adenosylmethionine-dependent methyltransferase activity"/>
    <property type="evidence" value="ECO:0007669"/>
    <property type="project" value="InterPro"/>
</dbReference>
<keyword evidence="3" id="KW-0489">Methyltransferase</keyword>
<dbReference type="RefSeq" id="WP_185005092.1">
    <property type="nucleotide sequence ID" value="NZ_BAAAUI010000001.1"/>
</dbReference>
<evidence type="ECO:0000313" key="3">
    <source>
        <dbReference type="EMBL" id="MBB4679331.1"/>
    </source>
</evidence>
<evidence type="ECO:0000256" key="1">
    <source>
        <dbReference type="SAM" id="MobiDB-lite"/>
    </source>
</evidence>
<gene>
    <name evidence="3" type="ORF">HNR67_005449</name>
</gene>
<reference evidence="3 4" key="1">
    <citation type="submission" date="2020-08" db="EMBL/GenBank/DDBJ databases">
        <title>Sequencing the genomes of 1000 actinobacteria strains.</title>
        <authorList>
            <person name="Klenk H.-P."/>
        </authorList>
    </citation>
    <scope>NUCLEOTIDE SEQUENCE [LARGE SCALE GENOMIC DNA]</scope>
    <source>
        <strain evidence="3 4">DSM 44230</strain>
    </source>
</reference>
<comment type="caution">
    <text evidence="3">The sequence shown here is derived from an EMBL/GenBank/DDBJ whole genome shotgun (WGS) entry which is preliminary data.</text>
</comment>
<dbReference type="AlphaFoldDB" id="A0A7W7CDV2"/>
<feature type="compositionally biased region" description="Basic and acidic residues" evidence="1">
    <location>
        <begin position="1"/>
        <end position="13"/>
    </location>
</feature>
<evidence type="ECO:0000313" key="4">
    <source>
        <dbReference type="Proteomes" id="UP000533598"/>
    </source>
</evidence>
<evidence type="ECO:0000259" key="2">
    <source>
        <dbReference type="Pfam" id="PF08241"/>
    </source>
</evidence>
<dbReference type="Pfam" id="PF08241">
    <property type="entry name" value="Methyltransf_11"/>
    <property type="match status" value="1"/>
</dbReference>
<dbReference type="InterPro" id="IPR013216">
    <property type="entry name" value="Methyltransf_11"/>
</dbReference>
<dbReference type="SUPFAM" id="SSF53335">
    <property type="entry name" value="S-adenosyl-L-methionine-dependent methyltransferases"/>
    <property type="match status" value="1"/>
</dbReference>
<keyword evidence="4" id="KW-1185">Reference proteome</keyword>
<name>A0A7W7CDV2_9PSEU</name>
<dbReference type="Proteomes" id="UP000533598">
    <property type="component" value="Unassembled WGS sequence"/>
</dbReference>
<proteinExistence type="predicted"/>
<dbReference type="InterPro" id="IPR029063">
    <property type="entry name" value="SAM-dependent_MTases_sf"/>
</dbReference>
<protein>
    <submittedName>
        <fullName evidence="3">SAM-dependent methyltransferase</fullName>
    </submittedName>
</protein>
<accession>A0A7W7CDV2</accession>
<dbReference type="GO" id="GO:0032259">
    <property type="term" value="P:methylation"/>
    <property type="evidence" value="ECO:0007669"/>
    <property type="project" value="UniProtKB-KW"/>
</dbReference>
<feature type="domain" description="Methyltransferase type 11" evidence="2">
    <location>
        <begin position="44"/>
        <end position="121"/>
    </location>
</feature>
<keyword evidence="3" id="KW-0808">Transferase</keyword>
<dbReference type="Gene3D" id="3.40.50.150">
    <property type="entry name" value="Vaccinia Virus protein VP39"/>
    <property type="match status" value="1"/>
</dbReference>